<sequence length="173" mass="19497">MRFSTGFLYQSTYAWSRGDKDSSKTDLLIPSSNPSKTPRTPHTLPSGQAHTPILHLGVATSPQVRYPSYALGFQDFYPSQKVDDRPKEGERPNEVPRIQICSTFYQSYLHISTMNHAGLNEPHFELSLLTHISRAGTRITNRKSKQSGNYALMAQAHIIELFIIFLSARDFPG</sequence>
<evidence type="ECO:0000313" key="2">
    <source>
        <dbReference type="EMBL" id="CCD55517.1"/>
    </source>
</evidence>
<accession>G2YV69</accession>
<evidence type="ECO:0000313" key="3">
    <source>
        <dbReference type="Proteomes" id="UP000008177"/>
    </source>
</evidence>
<name>G2YV69_BOTF4</name>
<dbReference type="AlphaFoldDB" id="G2YV69"/>
<protein>
    <submittedName>
        <fullName evidence="2">Uncharacterized protein</fullName>
    </submittedName>
</protein>
<dbReference type="Proteomes" id="UP000008177">
    <property type="component" value="Unplaced contigs"/>
</dbReference>
<organism evidence="2 3">
    <name type="scientific">Botryotinia fuckeliana (strain T4)</name>
    <name type="common">Noble rot fungus</name>
    <name type="synonym">Botrytis cinerea</name>
    <dbReference type="NCBI Taxonomy" id="999810"/>
    <lineage>
        <taxon>Eukaryota</taxon>
        <taxon>Fungi</taxon>
        <taxon>Dikarya</taxon>
        <taxon>Ascomycota</taxon>
        <taxon>Pezizomycotina</taxon>
        <taxon>Leotiomycetes</taxon>
        <taxon>Helotiales</taxon>
        <taxon>Sclerotiniaceae</taxon>
        <taxon>Botrytis</taxon>
    </lineage>
</organism>
<feature type="region of interest" description="Disordered" evidence="1">
    <location>
        <begin position="17"/>
        <end position="49"/>
    </location>
</feature>
<evidence type="ECO:0000256" key="1">
    <source>
        <dbReference type="SAM" id="MobiDB-lite"/>
    </source>
</evidence>
<feature type="compositionally biased region" description="Polar residues" evidence="1">
    <location>
        <begin position="30"/>
        <end position="49"/>
    </location>
</feature>
<dbReference type="EMBL" id="FQ790355">
    <property type="protein sequence ID" value="CCD55517.1"/>
    <property type="molecule type" value="Genomic_DNA"/>
</dbReference>
<dbReference type="InParanoid" id="G2YV69"/>
<reference evidence="3" key="1">
    <citation type="journal article" date="2011" name="PLoS Genet.">
        <title>Genomic analysis of the necrotrophic fungal pathogens Sclerotinia sclerotiorum and Botrytis cinerea.</title>
        <authorList>
            <person name="Amselem J."/>
            <person name="Cuomo C.A."/>
            <person name="van Kan J.A."/>
            <person name="Viaud M."/>
            <person name="Benito E.P."/>
            <person name="Couloux A."/>
            <person name="Coutinho P.M."/>
            <person name="de Vries R.P."/>
            <person name="Dyer P.S."/>
            <person name="Fillinger S."/>
            <person name="Fournier E."/>
            <person name="Gout L."/>
            <person name="Hahn M."/>
            <person name="Kohn L."/>
            <person name="Lapalu N."/>
            <person name="Plummer K.M."/>
            <person name="Pradier J.M."/>
            <person name="Quevillon E."/>
            <person name="Sharon A."/>
            <person name="Simon A."/>
            <person name="ten Have A."/>
            <person name="Tudzynski B."/>
            <person name="Tudzynski P."/>
            <person name="Wincker P."/>
            <person name="Andrew M."/>
            <person name="Anthouard V."/>
            <person name="Beever R.E."/>
            <person name="Beffa R."/>
            <person name="Benoit I."/>
            <person name="Bouzid O."/>
            <person name="Brault B."/>
            <person name="Chen Z."/>
            <person name="Choquer M."/>
            <person name="Collemare J."/>
            <person name="Cotton P."/>
            <person name="Danchin E.G."/>
            <person name="Da Silva C."/>
            <person name="Gautier A."/>
            <person name="Giraud C."/>
            <person name="Giraud T."/>
            <person name="Gonzalez C."/>
            <person name="Grossetete S."/>
            <person name="Guldener U."/>
            <person name="Henrissat B."/>
            <person name="Howlett B.J."/>
            <person name="Kodira C."/>
            <person name="Kretschmer M."/>
            <person name="Lappartient A."/>
            <person name="Leroch M."/>
            <person name="Levis C."/>
            <person name="Mauceli E."/>
            <person name="Neuveglise C."/>
            <person name="Oeser B."/>
            <person name="Pearson M."/>
            <person name="Poulain J."/>
            <person name="Poussereau N."/>
            <person name="Quesneville H."/>
            <person name="Rascle C."/>
            <person name="Schumacher J."/>
            <person name="Segurens B."/>
            <person name="Sexton A."/>
            <person name="Silva E."/>
            <person name="Sirven C."/>
            <person name="Soanes D.M."/>
            <person name="Talbot N.J."/>
            <person name="Templeton M."/>
            <person name="Yandava C."/>
            <person name="Yarden O."/>
            <person name="Zeng Q."/>
            <person name="Rollins J.A."/>
            <person name="Lebrun M.H."/>
            <person name="Dickman M."/>
        </authorList>
    </citation>
    <scope>NUCLEOTIDE SEQUENCE [LARGE SCALE GENOMIC DNA]</scope>
    <source>
        <strain evidence="3">T4</strain>
    </source>
</reference>
<dbReference type="HOGENOM" id="CLU_1547309_0_0_1"/>
<proteinExistence type="predicted"/>
<gene>
    <name evidence="2" type="ORF">BofuT4_P155080.1</name>
</gene>